<keyword evidence="5" id="KW-1185">Reference proteome</keyword>
<dbReference type="EMBL" id="FNBK01000003">
    <property type="protein sequence ID" value="SDF04196.1"/>
    <property type="molecule type" value="Genomic_DNA"/>
</dbReference>
<sequence>MEKRILVPVDGSEQSREACDFAMREHPDAEFVLLHVINPTEAGYSAGASFPAASEEWYEHAKEEAEELLEALEAEGRDLDAAITTDTVVGKPARAIVEYAGEHEIDRIVMGSHGRSGVTRILLGSVAENVVRNATIPVTVAR</sequence>
<dbReference type="Proteomes" id="UP000199076">
    <property type="component" value="Unassembled WGS sequence"/>
</dbReference>
<dbReference type="PRINTS" id="PR01438">
    <property type="entry name" value="UNVRSLSTRESS"/>
</dbReference>
<comment type="similarity">
    <text evidence="1">Belongs to the universal stress protein A family.</text>
</comment>
<dbReference type="InterPro" id="IPR006016">
    <property type="entry name" value="UspA"/>
</dbReference>
<gene>
    <name evidence="4" type="ORF">SAMN05216218_103168</name>
</gene>
<evidence type="ECO:0000313" key="4">
    <source>
        <dbReference type="EMBL" id="SDF04196.1"/>
    </source>
</evidence>
<protein>
    <submittedName>
        <fullName evidence="4">Nucleotide-binding universal stress protein, UspA family</fullName>
    </submittedName>
</protein>
<feature type="domain" description="UspA" evidence="3">
    <location>
        <begin position="3"/>
        <end position="142"/>
    </location>
</feature>
<dbReference type="AlphaFoldDB" id="A0A1G7HV76"/>
<dbReference type="PANTHER" id="PTHR46268">
    <property type="entry name" value="STRESS RESPONSE PROTEIN NHAX"/>
    <property type="match status" value="1"/>
</dbReference>
<dbReference type="CDD" id="cd00293">
    <property type="entry name" value="USP-like"/>
    <property type="match status" value="1"/>
</dbReference>
<feature type="coiled-coil region" evidence="2">
    <location>
        <begin position="55"/>
        <end position="82"/>
    </location>
</feature>
<evidence type="ECO:0000256" key="2">
    <source>
        <dbReference type="SAM" id="Coils"/>
    </source>
</evidence>
<dbReference type="Pfam" id="PF00582">
    <property type="entry name" value="Usp"/>
    <property type="match status" value="1"/>
</dbReference>
<evidence type="ECO:0000313" key="5">
    <source>
        <dbReference type="Proteomes" id="UP000199076"/>
    </source>
</evidence>
<dbReference type="InterPro" id="IPR006015">
    <property type="entry name" value="Universal_stress_UspA"/>
</dbReference>
<organism evidence="4 5">
    <name type="scientific">Halorientalis regularis</name>
    <dbReference type="NCBI Taxonomy" id="660518"/>
    <lineage>
        <taxon>Archaea</taxon>
        <taxon>Methanobacteriati</taxon>
        <taxon>Methanobacteriota</taxon>
        <taxon>Stenosarchaea group</taxon>
        <taxon>Halobacteria</taxon>
        <taxon>Halobacteriales</taxon>
        <taxon>Haloarculaceae</taxon>
        <taxon>Halorientalis</taxon>
    </lineage>
</organism>
<keyword evidence="2" id="KW-0175">Coiled coil</keyword>
<accession>A0A1G7HV76</accession>
<name>A0A1G7HV76_9EURY</name>
<dbReference type="SUPFAM" id="SSF52402">
    <property type="entry name" value="Adenine nucleotide alpha hydrolases-like"/>
    <property type="match status" value="1"/>
</dbReference>
<evidence type="ECO:0000256" key="1">
    <source>
        <dbReference type="ARBA" id="ARBA00008791"/>
    </source>
</evidence>
<reference evidence="5" key="1">
    <citation type="submission" date="2016-10" db="EMBL/GenBank/DDBJ databases">
        <authorList>
            <person name="Varghese N."/>
            <person name="Submissions S."/>
        </authorList>
    </citation>
    <scope>NUCLEOTIDE SEQUENCE [LARGE SCALE GENOMIC DNA]</scope>
    <source>
        <strain evidence="5">IBRC-M 10760</strain>
    </source>
</reference>
<evidence type="ECO:0000259" key="3">
    <source>
        <dbReference type="Pfam" id="PF00582"/>
    </source>
</evidence>
<dbReference type="InterPro" id="IPR014729">
    <property type="entry name" value="Rossmann-like_a/b/a_fold"/>
</dbReference>
<dbReference type="OrthoDB" id="105697at2157"/>
<proteinExistence type="inferred from homology"/>
<dbReference type="PANTHER" id="PTHR46268:SF24">
    <property type="entry name" value="UNIVERSAL STRESS PROTEIN"/>
    <property type="match status" value="1"/>
</dbReference>
<dbReference type="RefSeq" id="WP_092688857.1">
    <property type="nucleotide sequence ID" value="NZ_FNBK01000003.1"/>
</dbReference>
<dbReference type="Gene3D" id="3.40.50.620">
    <property type="entry name" value="HUPs"/>
    <property type="match status" value="1"/>
</dbReference>
<dbReference type="STRING" id="660518.SAMN05216218_103168"/>